<accession>A0A833ZB69</accession>
<protein>
    <submittedName>
        <fullName evidence="3">Uncharacterized protein</fullName>
    </submittedName>
</protein>
<comment type="similarity">
    <text evidence="1">Belongs to the CTAG/PCC1 family.</text>
</comment>
<dbReference type="GO" id="GO:0070525">
    <property type="term" value="P:tRNA threonylcarbamoyladenosine metabolic process"/>
    <property type="evidence" value="ECO:0007669"/>
    <property type="project" value="TreeGrafter"/>
</dbReference>
<evidence type="ECO:0000313" key="4">
    <source>
        <dbReference type="Proteomes" id="UP000664940"/>
    </source>
</evidence>
<dbReference type="Gene3D" id="3.30.310.50">
    <property type="entry name" value="Alpha-D-phosphohexomutase, C-terminal domain"/>
    <property type="match status" value="1"/>
</dbReference>
<evidence type="ECO:0000313" key="3">
    <source>
        <dbReference type="EMBL" id="KAF6090870.1"/>
    </source>
</evidence>
<reference evidence="3 4" key="1">
    <citation type="journal article" date="2020" name="Nature">
        <title>Six reference-quality genomes reveal evolution of bat adaptations.</title>
        <authorList>
            <person name="Jebb D."/>
            <person name="Huang Z."/>
            <person name="Pippel M."/>
            <person name="Hughes G.M."/>
            <person name="Lavrichenko K."/>
            <person name="Devanna P."/>
            <person name="Winkler S."/>
            <person name="Jermiin L.S."/>
            <person name="Skirmuntt E.C."/>
            <person name="Katzourakis A."/>
            <person name="Burkitt-Gray L."/>
            <person name="Ray D.A."/>
            <person name="Sullivan K.A.M."/>
            <person name="Roscito J.G."/>
            <person name="Kirilenko B.M."/>
            <person name="Davalos L.M."/>
            <person name="Corthals A.P."/>
            <person name="Power M.L."/>
            <person name="Jones G."/>
            <person name="Ransome R.D."/>
            <person name="Dechmann D.K.N."/>
            <person name="Locatelli A.G."/>
            <person name="Puechmaille S.J."/>
            <person name="Fedrigo O."/>
            <person name="Jarvis E.D."/>
            <person name="Hiller M."/>
            <person name="Vernes S.C."/>
            <person name="Myers E.W."/>
            <person name="Teeling E.C."/>
        </authorList>
    </citation>
    <scope>NUCLEOTIDE SEQUENCE [LARGE SCALE GENOMIC DNA]</scope>
    <source>
        <strain evidence="3">Bat1K_MPI-CBG_1</strain>
    </source>
</reference>
<feature type="compositionally biased region" description="Acidic residues" evidence="2">
    <location>
        <begin position="1"/>
        <end position="16"/>
    </location>
</feature>
<dbReference type="InterPro" id="IPR015419">
    <property type="entry name" value="CTAG/Pcc1"/>
</dbReference>
<organism evidence="3 4">
    <name type="scientific">Phyllostomus discolor</name>
    <name type="common">pale spear-nosed bat</name>
    <dbReference type="NCBI Taxonomy" id="89673"/>
    <lineage>
        <taxon>Eukaryota</taxon>
        <taxon>Metazoa</taxon>
        <taxon>Chordata</taxon>
        <taxon>Craniata</taxon>
        <taxon>Vertebrata</taxon>
        <taxon>Euteleostomi</taxon>
        <taxon>Mammalia</taxon>
        <taxon>Eutheria</taxon>
        <taxon>Laurasiatheria</taxon>
        <taxon>Chiroptera</taxon>
        <taxon>Yangochiroptera</taxon>
        <taxon>Phyllostomidae</taxon>
        <taxon>Phyllostominae</taxon>
        <taxon>Phyllostomus</taxon>
    </lineage>
</organism>
<sequence length="165" mass="18017">MQAPGCDDDEGSDSMEIDAGSPSGPGDSMDPGDADSSGDESTETGEDSQVDRASLDAGPAGEASEYEDDSEGEVLEFTLTVPFMSDVDADVARRFLMSGAELYRGMVLWELRVIGTDLFIRLTSEDAELLQISTVSLLIRLFIVRHIMQHLVPRVFANFQYRRAD</sequence>
<dbReference type="Proteomes" id="UP000664940">
    <property type="component" value="Unassembled WGS sequence"/>
</dbReference>
<dbReference type="PANTHER" id="PTHR31283">
    <property type="entry name" value="EKC/KEOPS COMPLEX SUBUNIT PCC1 FAMILY MEMBER"/>
    <property type="match status" value="1"/>
</dbReference>
<dbReference type="EMBL" id="JABVXQ010000009">
    <property type="protein sequence ID" value="KAF6090870.1"/>
    <property type="molecule type" value="Genomic_DNA"/>
</dbReference>
<dbReference type="AlphaFoldDB" id="A0A833ZB69"/>
<evidence type="ECO:0000256" key="2">
    <source>
        <dbReference type="SAM" id="MobiDB-lite"/>
    </source>
</evidence>
<dbReference type="PANTHER" id="PTHR31283:SF5">
    <property type="entry name" value="EKC_KEOPS COMPLEX SUBUNIT LAGE3"/>
    <property type="match status" value="1"/>
</dbReference>
<evidence type="ECO:0000256" key="1">
    <source>
        <dbReference type="ARBA" id="ARBA00007073"/>
    </source>
</evidence>
<dbReference type="Pfam" id="PF09341">
    <property type="entry name" value="Pcc1"/>
    <property type="match status" value="1"/>
</dbReference>
<comment type="caution">
    <text evidence="3">The sequence shown here is derived from an EMBL/GenBank/DDBJ whole genome shotgun (WGS) entry which is preliminary data.</text>
</comment>
<proteinExistence type="inferred from homology"/>
<gene>
    <name evidence="3" type="ORF">HJG60_012240</name>
</gene>
<name>A0A833ZB69_9CHIR</name>
<dbReference type="GO" id="GO:0000408">
    <property type="term" value="C:EKC/KEOPS complex"/>
    <property type="evidence" value="ECO:0007669"/>
    <property type="project" value="TreeGrafter"/>
</dbReference>
<feature type="region of interest" description="Disordered" evidence="2">
    <location>
        <begin position="1"/>
        <end position="72"/>
    </location>
</feature>
<feature type="compositionally biased region" description="Acidic residues" evidence="2">
    <location>
        <begin position="30"/>
        <end position="48"/>
    </location>
</feature>